<sequence>MSETRPDIDDAEDDGVLDPADSLDDDDLRSDVLDRGVDAGDRYRASDRFGTTAEEQARGESLDQLLAEEEPDVSAEYDDEDEDVPADLGSTTQERAGRLVEPDEGAHEDEEAEAYAVDAGVDGAGASAEEAAIHVVDEGR</sequence>
<evidence type="ECO:0000313" key="3">
    <source>
        <dbReference type="EMBL" id="EXG79633.1"/>
    </source>
</evidence>
<feature type="region of interest" description="Disordered" evidence="1">
    <location>
        <begin position="1"/>
        <end position="111"/>
    </location>
</feature>
<feature type="compositionally biased region" description="Basic and acidic residues" evidence="1">
    <location>
        <begin position="29"/>
        <end position="47"/>
    </location>
</feature>
<dbReference type="InterPro" id="IPR043763">
    <property type="entry name" value="DUF5709"/>
</dbReference>
<feature type="domain" description="DUF5709" evidence="2">
    <location>
        <begin position="93"/>
        <end position="138"/>
    </location>
</feature>
<evidence type="ECO:0000256" key="1">
    <source>
        <dbReference type="SAM" id="MobiDB-lite"/>
    </source>
</evidence>
<dbReference type="HOGENOM" id="CLU_109389_1_0_11"/>
<dbReference type="OrthoDB" id="3212066at2"/>
<feature type="compositionally biased region" description="Acidic residues" evidence="1">
    <location>
        <begin position="66"/>
        <end position="85"/>
    </location>
</feature>
<dbReference type="EMBL" id="JFBT01000001">
    <property type="protein sequence ID" value="EXG79633.1"/>
    <property type="molecule type" value="Genomic_DNA"/>
</dbReference>
<dbReference type="RefSeq" id="WP_035848394.1">
    <property type="nucleotide sequence ID" value="NZ_KK073874.1"/>
</dbReference>
<dbReference type="Pfam" id="PF18970">
    <property type="entry name" value="DUF5709"/>
    <property type="match status" value="1"/>
</dbReference>
<dbReference type="AlphaFoldDB" id="A0A010YWU5"/>
<feature type="compositionally biased region" description="Acidic residues" evidence="1">
    <location>
        <begin position="9"/>
        <end position="28"/>
    </location>
</feature>
<evidence type="ECO:0000313" key="4">
    <source>
        <dbReference type="Proteomes" id="UP000021053"/>
    </source>
</evidence>
<name>A0A010YWU5_9ACTN</name>
<gene>
    <name evidence="3" type="ORF">CryarDRAFT_0674</name>
</gene>
<accession>A0A010YWU5</accession>
<keyword evidence="4" id="KW-1185">Reference proteome</keyword>
<protein>
    <recommendedName>
        <fullName evidence="2">DUF5709 domain-containing protein</fullName>
    </recommendedName>
</protein>
<reference evidence="3 4" key="1">
    <citation type="submission" date="2013-07" db="EMBL/GenBank/DDBJ databases">
        <authorList>
            <consortium name="DOE Joint Genome Institute"/>
            <person name="Eisen J."/>
            <person name="Huntemann M."/>
            <person name="Han J."/>
            <person name="Chen A."/>
            <person name="Kyrpides N."/>
            <person name="Mavromatis K."/>
            <person name="Markowitz V."/>
            <person name="Palaniappan K."/>
            <person name="Ivanova N."/>
            <person name="Schaumberg A."/>
            <person name="Pati A."/>
            <person name="Liolios K."/>
            <person name="Nordberg H.P."/>
            <person name="Cantor M.N."/>
            <person name="Hua S.X."/>
            <person name="Woyke T."/>
        </authorList>
    </citation>
    <scope>NUCLEOTIDE SEQUENCE [LARGE SCALE GENOMIC DNA]</scope>
    <source>
        <strain evidence="3 4">DSM 44712</strain>
    </source>
</reference>
<comment type="caution">
    <text evidence="3">The sequence shown here is derived from an EMBL/GenBank/DDBJ whole genome shotgun (WGS) entry which is preliminary data.</text>
</comment>
<dbReference type="PATRIC" id="fig|927661.3.peg.660"/>
<feature type="compositionally biased region" description="Basic and acidic residues" evidence="1">
    <location>
        <begin position="95"/>
        <end position="105"/>
    </location>
</feature>
<dbReference type="Proteomes" id="UP000021053">
    <property type="component" value="Unassembled WGS sequence"/>
</dbReference>
<organism evidence="3 4">
    <name type="scientific">Cryptosporangium arvum DSM 44712</name>
    <dbReference type="NCBI Taxonomy" id="927661"/>
    <lineage>
        <taxon>Bacteria</taxon>
        <taxon>Bacillati</taxon>
        <taxon>Actinomycetota</taxon>
        <taxon>Actinomycetes</taxon>
        <taxon>Cryptosporangiales</taxon>
        <taxon>Cryptosporangiaceae</taxon>
        <taxon>Cryptosporangium</taxon>
    </lineage>
</organism>
<proteinExistence type="predicted"/>
<evidence type="ECO:0000259" key="2">
    <source>
        <dbReference type="Pfam" id="PF18970"/>
    </source>
</evidence>